<feature type="transmembrane region" description="Helical" evidence="6">
    <location>
        <begin position="133"/>
        <end position="151"/>
    </location>
</feature>
<evidence type="ECO:0000313" key="8">
    <source>
        <dbReference type="Proteomes" id="UP000422108"/>
    </source>
</evidence>
<feature type="transmembrane region" description="Helical" evidence="6">
    <location>
        <begin position="15"/>
        <end position="32"/>
    </location>
</feature>
<proteinExistence type="predicted"/>
<name>A0A5K8A4J2_9BACT</name>
<dbReference type="GO" id="GO:0022857">
    <property type="term" value="F:transmembrane transporter activity"/>
    <property type="evidence" value="ECO:0007669"/>
    <property type="project" value="InterPro"/>
</dbReference>
<dbReference type="Proteomes" id="UP000422108">
    <property type="component" value="Chromosome"/>
</dbReference>
<dbReference type="AlphaFoldDB" id="A0A5K8A4J2"/>
<dbReference type="PANTHER" id="PTHR32196">
    <property type="entry name" value="ABC TRANSPORTER PERMEASE PROTEIN YPHD-RELATED-RELATED"/>
    <property type="match status" value="1"/>
</dbReference>
<keyword evidence="3 6" id="KW-0812">Transmembrane</keyword>
<dbReference type="RefSeq" id="WP_155308690.1">
    <property type="nucleotide sequence ID" value="NZ_AP021879.1"/>
</dbReference>
<evidence type="ECO:0000256" key="4">
    <source>
        <dbReference type="ARBA" id="ARBA00022989"/>
    </source>
</evidence>
<feature type="transmembrane region" description="Helical" evidence="6">
    <location>
        <begin position="163"/>
        <end position="187"/>
    </location>
</feature>
<protein>
    <submittedName>
        <fullName evidence="7">ABC transporter permease</fullName>
    </submittedName>
</protein>
<feature type="transmembrane region" description="Helical" evidence="6">
    <location>
        <begin position="52"/>
        <end position="69"/>
    </location>
</feature>
<keyword evidence="4 6" id="KW-1133">Transmembrane helix</keyword>
<comment type="subcellular location">
    <subcellularLocation>
        <location evidence="1">Cell membrane</location>
        <topology evidence="1">Multi-pass membrane protein</topology>
    </subcellularLocation>
</comment>
<dbReference type="GO" id="GO:0005886">
    <property type="term" value="C:plasma membrane"/>
    <property type="evidence" value="ECO:0007669"/>
    <property type="project" value="UniProtKB-SubCell"/>
</dbReference>
<accession>A0A5K8A4J2</accession>
<reference evidence="7 8" key="1">
    <citation type="submission" date="2019-11" db="EMBL/GenBank/DDBJ databases">
        <title>Comparative genomics of hydrocarbon-degrading Desulfosarcina strains.</title>
        <authorList>
            <person name="Watanabe M."/>
            <person name="Kojima H."/>
            <person name="Fukui M."/>
        </authorList>
    </citation>
    <scope>NUCLEOTIDE SEQUENCE [LARGE SCALE GENOMIC DNA]</scope>
    <source>
        <strain evidence="8">oXyS1</strain>
    </source>
</reference>
<organism evidence="7 8">
    <name type="scientific">Desulfosarcina ovata subsp. ovata</name>
    <dbReference type="NCBI Taxonomy" id="2752305"/>
    <lineage>
        <taxon>Bacteria</taxon>
        <taxon>Pseudomonadati</taxon>
        <taxon>Thermodesulfobacteriota</taxon>
        <taxon>Desulfobacteria</taxon>
        <taxon>Desulfobacterales</taxon>
        <taxon>Desulfosarcinaceae</taxon>
        <taxon>Desulfosarcina</taxon>
    </lineage>
</organism>
<evidence type="ECO:0000256" key="6">
    <source>
        <dbReference type="SAM" id="Phobius"/>
    </source>
</evidence>
<dbReference type="Pfam" id="PF02653">
    <property type="entry name" value="BPD_transp_2"/>
    <property type="match status" value="1"/>
</dbReference>
<dbReference type="CDD" id="cd06579">
    <property type="entry name" value="TM_PBP1_transp_AraH_like"/>
    <property type="match status" value="1"/>
</dbReference>
<evidence type="ECO:0000256" key="1">
    <source>
        <dbReference type="ARBA" id="ARBA00004651"/>
    </source>
</evidence>
<feature type="transmembrane region" description="Helical" evidence="6">
    <location>
        <begin position="217"/>
        <end position="239"/>
    </location>
</feature>
<sequence length="297" mass="31104">MNSALYKIIHNSRRFEIAMFMGIALLLIGFAMKEPTVLSTTNILNVLSQTSYLAIFACAQSIVILVRGFDLSLGTTVSVVSLFTALVMVSLGAFSIPMGIAAGLLAGSIIGFFNGYCVAILEINPFIVTLGTYNILLAVSSTITGGFPVTGLPTIFPKLFSEISIIGIPIAVIIAVLIIVTLEYLLLNTVFGRNLYLIGSNPRAAHIAGISYKFNSIVAYILCSFLIAIGAILLTARTGSGEPNLGSQLTLQTIAAAVIGGMSLRGGEGSMMAPVLGACKRSRGILGAQSGALFSLR</sequence>
<feature type="transmembrane region" description="Helical" evidence="6">
    <location>
        <begin position="100"/>
        <end position="121"/>
    </location>
</feature>
<evidence type="ECO:0000256" key="5">
    <source>
        <dbReference type="ARBA" id="ARBA00023136"/>
    </source>
</evidence>
<evidence type="ECO:0000256" key="3">
    <source>
        <dbReference type="ARBA" id="ARBA00022692"/>
    </source>
</evidence>
<keyword evidence="8" id="KW-1185">Reference proteome</keyword>
<dbReference type="InterPro" id="IPR001851">
    <property type="entry name" value="ABC_transp_permease"/>
</dbReference>
<dbReference type="EMBL" id="AP021879">
    <property type="protein sequence ID" value="BBO87210.1"/>
    <property type="molecule type" value="Genomic_DNA"/>
</dbReference>
<feature type="transmembrane region" description="Helical" evidence="6">
    <location>
        <begin position="76"/>
        <end position="94"/>
    </location>
</feature>
<evidence type="ECO:0000256" key="2">
    <source>
        <dbReference type="ARBA" id="ARBA00022475"/>
    </source>
</evidence>
<evidence type="ECO:0000313" key="7">
    <source>
        <dbReference type="EMBL" id="BBO87210.1"/>
    </source>
</evidence>
<gene>
    <name evidence="7" type="ORF">DSCOOX_03900</name>
</gene>
<keyword evidence="2" id="KW-1003">Cell membrane</keyword>
<keyword evidence="5 6" id="KW-0472">Membrane</keyword>